<dbReference type="EMBL" id="QNRL01000018">
    <property type="protein sequence ID" value="RBP05112.1"/>
    <property type="molecule type" value="Genomic_DNA"/>
</dbReference>
<protein>
    <submittedName>
        <fullName evidence="1">Uncharacterized protein</fullName>
    </submittedName>
</protein>
<gene>
    <name evidence="1" type="ORF">DFQ50_11838</name>
</gene>
<evidence type="ECO:0000313" key="2">
    <source>
        <dbReference type="Proteomes" id="UP000253201"/>
    </source>
</evidence>
<name>A0ABX9FNN9_9ENTR</name>
<keyword evidence="2" id="KW-1185">Reference proteome</keyword>
<dbReference type="Proteomes" id="UP000253201">
    <property type="component" value="Unassembled WGS sequence"/>
</dbReference>
<comment type="caution">
    <text evidence="1">The sequence shown here is derived from an EMBL/GenBank/DDBJ whole genome shotgun (WGS) entry which is preliminary data.</text>
</comment>
<reference evidence="1 2" key="1">
    <citation type="submission" date="2018-06" db="EMBL/GenBank/DDBJ databases">
        <title>Genomic Encyclopedia of Type Strains, Phase IV (KMG-IV): sequencing the most valuable type-strain genomes for metagenomic binning, comparative biology and taxonomic classification.</title>
        <authorList>
            <person name="Goeker M."/>
        </authorList>
    </citation>
    <scope>NUCLEOTIDE SEQUENCE [LARGE SCALE GENOMIC DNA]</scope>
    <source>
        <strain evidence="1 2">DSM 27453</strain>
    </source>
</reference>
<evidence type="ECO:0000313" key="1">
    <source>
        <dbReference type="EMBL" id="RBP05112.1"/>
    </source>
</evidence>
<sequence>QHSPMRIIAEALQHLAHDAGTAMEQDMLLTWRKQNNGEG</sequence>
<organism evidence="1 2">
    <name type="scientific">Pseudocitrobacter faecalis</name>
    <dbReference type="NCBI Taxonomy" id="1398493"/>
    <lineage>
        <taxon>Bacteria</taxon>
        <taxon>Pseudomonadati</taxon>
        <taxon>Pseudomonadota</taxon>
        <taxon>Gammaproteobacteria</taxon>
        <taxon>Enterobacterales</taxon>
        <taxon>Enterobacteriaceae</taxon>
        <taxon>Pseudocitrobacter</taxon>
    </lineage>
</organism>
<accession>A0ABX9FNN9</accession>
<proteinExistence type="predicted"/>
<feature type="non-terminal residue" evidence="1">
    <location>
        <position position="1"/>
    </location>
</feature>